<evidence type="ECO:0000313" key="4">
    <source>
        <dbReference type="Proteomes" id="UP000001937"/>
    </source>
</evidence>
<feature type="compositionally biased region" description="Basic and acidic residues" evidence="1">
    <location>
        <begin position="31"/>
        <end position="47"/>
    </location>
</feature>
<keyword evidence="2" id="KW-0472">Membrane</keyword>
<keyword evidence="2" id="KW-0812">Transmembrane</keyword>
<dbReference type="Proteomes" id="UP000001937">
    <property type="component" value="Chromosome"/>
</dbReference>
<feature type="region of interest" description="Disordered" evidence="1">
    <location>
        <begin position="1"/>
        <end position="55"/>
    </location>
</feature>
<protein>
    <submittedName>
        <fullName evidence="3">Uncharacterized protein</fullName>
    </submittedName>
</protein>
<feature type="transmembrane region" description="Helical" evidence="2">
    <location>
        <begin position="209"/>
        <end position="227"/>
    </location>
</feature>
<sequence>MGRAGGEHPRWTGGRSPMTVRTPAPAGGDDGTARGDDGPAGAEHVHGAEGAASPWSGRPWSVVWRLPVTDSLLGALVAARVFQYVDPATATRWQWAMSTTFDQMRHHPLGVLVGSIPWLPEGPLAPWLMFAGLAVGGLEATAGGATALAVVLGGHAGATLISQGVLDLRVVTGGLPRTALHVLDVGPSYVVATALTALVVLPSRRSLRALASLTFVVVLPVMMKGVSRGELDAVGHTAALALGALAGLAPPVRRRAAARRDTARRGWWDVGGNRRAKSGHKARFGVRRYRWIRGRRESGLDLHF</sequence>
<evidence type="ECO:0000256" key="2">
    <source>
        <dbReference type="SAM" id="Phobius"/>
    </source>
</evidence>
<reference evidence="3 4" key="1">
    <citation type="journal article" date="2007" name="Genome Res.">
        <title>Genome characteristics of facultatively symbiotic Frankia sp. strains reflect host range and host plant biogeography.</title>
        <authorList>
            <person name="Normand P."/>
            <person name="Lapierre P."/>
            <person name="Tisa L.S."/>
            <person name="Gogarten J.P."/>
            <person name="Alloisio N."/>
            <person name="Bagnarol E."/>
            <person name="Bassi C.A."/>
            <person name="Berry A.M."/>
            <person name="Bickhart D.M."/>
            <person name="Choisne N."/>
            <person name="Couloux A."/>
            <person name="Cournoyer B."/>
            <person name="Cruveiller S."/>
            <person name="Daubin V."/>
            <person name="Demange N."/>
            <person name="Francino M.P."/>
            <person name="Goltsman E."/>
            <person name="Huang Y."/>
            <person name="Kopp O.R."/>
            <person name="Labarre L."/>
            <person name="Lapidus A."/>
            <person name="Lavire C."/>
            <person name="Marechal J."/>
            <person name="Martinez M."/>
            <person name="Mastronunzio J.E."/>
            <person name="Mullin B.C."/>
            <person name="Niemann J."/>
            <person name="Pujic P."/>
            <person name="Rawnsley T."/>
            <person name="Rouy Z."/>
            <person name="Schenowitz C."/>
            <person name="Sellstedt A."/>
            <person name="Tavares F."/>
            <person name="Tomkins J.P."/>
            <person name="Vallenet D."/>
            <person name="Valverde C."/>
            <person name="Wall L.G."/>
            <person name="Wang Y."/>
            <person name="Medigue C."/>
            <person name="Benson D.R."/>
        </authorList>
    </citation>
    <scope>NUCLEOTIDE SEQUENCE [LARGE SCALE GENOMIC DNA]</scope>
    <source>
        <strain evidence="4">DSM 45818 / CECT 9043 / CcI3</strain>
    </source>
</reference>
<dbReference type="HOGENOM" id="CLU_914504_0_0_11"/>
<feature type="compositionally biased region" description="Basic and acidic residues" evidence="1">
    <location>
        <begin position="1"/>
        <end position="10"/>
    </location>
</feature>
<evidence type="ECO:0000313" key="3">
    <source>
        <dbReference type="EMBL" id="ABD12103.1"/>
    </source>
</evidence>
<gene>
    <name evidence="3" type="ordered locus">Francci3_2743</name>
</gene>
<evidence type="ECO:0000256" key="1">
    <source>
        <dbReference type="SAM" id="MobiDB-lite"/>
    </source>
</evidence>
<dbReference type="AlphaFoldDB" id="Q2J9D9"/>
<dbReference type="Pfam" id="PF20401">
    <property type="entry name" value="Rhomboid_2"/>
    <property type="match status" value="1"/>
</dbReference>
<feature type="transmembrane region" description="Helical" evidence="2">
    <location>
        <begin position="185"/>
        <end position="202"/>
    </location>
</feature>
<dbReference type="KEGG" id="fra:Francci3_2743"/>
<dbReference type="STRING" id="106370.Francci3_2743"/>
<name>Q2J9D9_FRACC</name>
<dbReference type="InterPro" id="IPR046862">
    <property type="entry name" value="Rhomboid_2"/>
</dbReference>
<dbReference type="EMBL" id="CP000249">
    <property type="protein sequence ID" value="ABD12103.1"/>
    <property type="molecule type" value="Genomic_DNA"/>
</dbReference>
<accession>Q2J9D9</accession>
<organism evidence="3 4">
    <name type="scientific">Frankia casuarinae (strain DSM 45818 / CECT 9043 / HFP020203 / CcI3)</name>
    <dbReference type="NCBI Taxonomy" id="106370"/>
    <lineage>
        <taxon>Bacteria</taxon>
        <taxon>Bacillati</taxon>
        <taxon>Actinomycetota</taxon>
        <taxon>Actinomycetes</taxon>
        <taxon>Frankiales</taxon>
        <taxon>Frankiaceae</taxon>
        <taxon>Frankia</taxon>
    </lineage>
</organism>
<feature type="transmembrane region" description="Helical" evidence="2">
    <location>
        <begin position="233"/>
        <end position="252"/>
    </location>
</feature>
<keyword evidence="2" id="KW-1133">Transmembrane helix</keyword>
<proteinExistence type="predicted"/>
<keyword evidence="4" id="KW-1185">Reference proteome</keyword>